<dbReference type="AlphaFoldDB" id="A0A3M0K6Z5"/>
<name>A0A3M0K6Z5_HIRRU</name>
<organism evidence="2 3">
    <name type="scientific">Hirundo rustica rustica</name>
    <dbReference type="NCBI Taxonomy" id="333673"/>
    <lineage>
        <taxon>Eukaryota</taxon>
        <taxon>Metazoa</taxon>
        <taxon>Chordata</taxon>
        <taxon>Craniata</taxon>
        <taxon>Vertebrata</taxon>
        <taxon>Euteleostomi</taxon>
        <taxon>Archelosauria</taxon>
        <taxon>Archosauria</taxon>
        <taxon>Dinosauria</taxon>
        <taxon>Saurischia</taxon>
        <taxon>Theropoda</taxon>
        <taxon>Coelurosauria</taxon>
        <taxon>Aves</taxon>
        <taxon>Neognathae</taxon>
        <taxon>Neoaves</taxon>
        <taxon>Telluraves</taxon>
        <taxon>Australaves</taxon>
        <taxon>Passeriformes</taxon>
        <taxon>Sylvioidea</taxon>
        <taxon>Hirundinidae</taxon>
        <taxon>Hirundo</taxon>
    </lineage>
</organism>
<proteinExistence type="predicted"/>
<protein>
    <submittedName>
        <fullName evidence="2">Uncharacterized protein</fullName>
    </submittedName>
</protein>
<dbReference type="EMBL" id="QRBI01000116">
    <property type="protein sequence ID" value="RMC08942.1"/>
    <property type="molecule type" value="Genomic_DNA"/>
</dbReference>
<reference evidence="2 3" key="1">
    <citation type="submission" date="2018-07" db="EMBL/GenBank/DDBJ databases">
        <title>A high quality draft genome assembly of the barn swallow (H. rustica rustica).</title>
        <authorList>
            <person name="Formenti G."/>
            <person name="Chiara M."/>
            <person name="Poveda L."/>
            <person name="Francoijs K.-J."/>
            <person name="Bonisoli-Alquati A."/>
            <person name="Canova L."/>
            <person name="Gianfranceschi L."/>
            <person name="Horner D.S."/>
            <person name="Saino N."/>
        </authorList>
    </citation>
    <scope>NUCLEOTIDE SEQUENCE [LARGE SCALE GENOMIC DNA]</scope>
    <source>
        <strain evidence="2">Chelidonia</strain>
        <tissue evidence="2">Blood</tissue>
    </source>
</reference>
<keyword evidence="3" id="KW-1185">Reference proteome</keyword>
<dbReference type="Proteomes" id="UP000269221">
    <property type="component" value="Unassembled WGS sequence"/>
</dbReference>
<gene>
    <name evidence="2" type="ORF">DUI87_13937</name>
</gene>
<evidence type="ECO:0000313" key="3">
    <source>
        <dbReference type="Proteomes" id="UP000269221"/>
    </source>
</evidence>
<sequence length="129" mass="14625">MPEVKQVRQKGGLADQDSPLGNQAKEEGTHPVEASSGAMGAAHHHGEKTFAAKAQLDLKLIEMWGTIKMIFFKYINAERKCRNNIVLFQDEDEDEDVLFQDEDGHLPNRDREKVEVFIVFFASAFNAYQ</sequence>
<accession>A0A3M0K6Z5</accession>
<evidence type="ECO:0000256" key="1">
    <source>
        <dbReference type="SAM" id="MobiDB-lite"/>
    </source>
</evidence>
<comment type="caution">
    <text evidence="2">The sequence shown here is derived from an EMBL/GenBank/DDBJ whole genome shotgun (WGS) entry which is preliminary data.</text>
</comment>
<evidence type="ECO:0000313" key="2">
    <source>
        <dbReference type="EMBL" id="RMC08942.1"/>
    </source>
</evidence>
<feature type="region of interest" description="Disordered" evidence="1">
    <location>
        <begin position="1"/>
        <end position="46"/>
    </location>
</feature>